<dbReference type="PANTHER" id="PTHR32305">
    <property type="match status" value="1"/>
</dbReference>
<evidence type="ECO:0000313" key="7">
    <source>
        <dbReference type="EMBL" id="TKC96336.1"/>
    </source>
</evidence>
<feature type="compositionally biased region" description="Pro residues" evidence="4">
    <location>
        <begin position="345"/>
        <end position="355"/>
    </location>
</feature>
<dbReference type="Pfam" id="PF22178">
    <property type="entry name" value="Gp5_trimer_C"/>
    <property type="match status" value="1"/>
</dbReference>
<sequence>MPYPQGSLGIAISTPFGADAVLLVDLHGEERISGLFRFELELVSPEKALDFKAIVGKGVTLTIRGMAKEKPRFIHGICTRFVQAGRVGKQTRYRAELHPWLWLLGKTSDCRIFQEKSVPDILKALFQELGFSSGEHFKDSLKGSYSPRPYCVQYQETALDFVSRLMEDEGIHYYFTHEDGKHVMVLSDDSASAVPCPNLDKARFVEQFSSSTDEDAVVECTLEEEIVAGKYASTDYNFEMPSTSLLAEVSGESGKLELFEYPGGHIEKSPGDARAKLRIEAEEARAVRLSGSSNCRAFTAGHAFKLDEHDRDDANTDWVLGGVVHRASQEGYTNTFEGFPKKTPYRPPRITPKPAIPGTQTAVVVGKSGEEQWTDEYGRIKVQFHWDRKGAKDDKSSCFVRVAQPWAGKSWGAWFLPRMGQEVVVSFIDGDPDRPLVTGSVYNAEQTVPYGLPGAQTKSTILSRSTKEGDAGNELRFEDKKDSEEFYAHAQKDMLFEVENDWTVKVLHDYTKNVKNERKVTIEEGNESLTVTKGNRTIKVDKGDETHSVKGKRTLEITKDEAHTNKANLDYKVTKNYTIKVDGDLVIEAKSVTIKAKQAFTMKAGTDFKAESGTGMTLKAGTDFKAKGGTNMTLEGAIALKAKGGAQAAVEGGGMLTLKGGMVKIN</sequence>
<comment type="subcellular location">
    <subcellularLocation>
        <location evidence="1">Secreted</location>
    </subcellularLocation>
</comment>
<gene>
    <name evidence="7" type="primary">tssI</name>
    <name evidence="7" type="ORF">E8A74_45860</name>
</gene>
<feature type="domain" description="Gp5/Type VI secretion system Vgr protein OB-fold" evidence="5">
    <location>
        <begin position="374"/>
        <end position="442"/>
    </location>
</feature>
<evidence type="ECO:0000259" key="5">
    <source>
        <dbReference type="Pfam" id="PF04717"/>
    </source>
</evidence>
<proteinExistence type="inferred from homology"/>
<dbReference type="NCBIfam" id="TIGR03361">
    <property type="entry name" value="VI_Rhs_Vgr"/>
    <property type="match status" value="1"/>
</dbReference>
<dbReference type="InterPro" id="IPR054030">
    <property type="entry name" value="Gp5_Vgr_C"/>
</dbReference>
<accession>A0A4U1IQ51</accession>
<dbReference type="Gene3D" id="3.55.50.10">
    <property type="entry name" value="Baseplate protein-like domains"/>
    <property type="match status" value="1"/>
</dbReference>
<evidence type="ECO:0000313" key="8">
    <source>
        <dbReference type="Proteomes" id="UP000309215"/>
    </source>
</evidence>
<dbReference type="Proteomes" id="UP000309215">
    <property type="component" value="Unassembled WGS sequence"/>
</dbReference>
<dbReference type="SUPFAM" id="SSF69255">
    <property type="entry name" value="gp5 N-terminal domain-like"/>
    <property type="match status" value="1"/>
</dbReference>
<dbReference type="Gene3D" id="2.30.110.50">
    <property type="match status" value="1"/>
</dbReference>
<name>A0A4U1IQ51_9BACT</name>
<evidence type="ECO:0000256" key="4">
    <source>
        <dbReference type="SAM" id="MobiDB-lite"/>
    </source>
</evidence>
<dbReference type="EMBL" id="SSMQ01000090">
    <property type="protein sequence ID" value="TKC96336.1"/>
    <property type="molecule type" value="Genomic_DNA"/>
</dbReference>
<dbReference type="InterPro" id="IPR017847">
    <property type="entry name" value="T6SS_RhsGE_Vgr_subset"/>
</dbReference>
<dbReference type="InterPro" id="IPR006531">
    <property type="entry name" value="Gp5/Vgr_OB"/>
</dbReference>
<dbReference type="InterPro" id="IPR037026">
    <property type="entry name" value="Vgr_OB-fold_dom_sf"/>
</dbReference>
<dbReference type="AlphaFoldDB" id="A0A4U1IQ51"/>
<comment type="similarity">
    <text evidence="2">Belongs to the VgrG protein family.</text>
</comment>
<keyword evidence="3" id="KW-0964">Secreted</keyword>
<feature type="region of interest" description="Disordered" evidence="4">
    <location>
        <begin position="335"/>
        <end position="357"/>
    </location>
</feature>
<evidence type="ECO:0000256" key="3">
    <source>
        <dbReference type="ARBA" id="ARBA00022525"/>
    </source>
</evidence>
<organism evidence="7 8">
    <name type="scientific">Polyangium fumosum</name>
    <dbReference type="NCBI Taxonomy" id="889272"/>
    <lineage>
        <taxon>Bacteria</taxon>
        <taxon>Pseudomonadati</taxon>
        <taxon>Myxococcota</taxon>
        <taxon>Polyangia</taxon>
        <taxon>Polyangiales</taxon>
        <taxon>Polyangiaceae</taxon>
        <taxon>Polyangium</taxon>
    </lineage>
</organism>
<comment type="caution">
    <text evidence="7">The sequence shown here is derived from an EMBL/GenBank/DDBJ whole genome shotgun (WGS) entry which is preliminary data.</text>
</comment>
<dbReference type="OrthoDB" id="5482463at2"/>
<dbReference type="Gene3D" id="4.10.220.110">
    <property type="match status" value="1"/>
</dbReference>
<evidence type="ECO:0000259" key="6">
    <source>
        <dbReference type="Pfam" id="PF22178"/>
    </source>
</evidence>
<dbReference type="SUPFAM" id="SSF69349">
    <property type="entry name" value="Phage fibre proteins"/>
    <property type="match status" value="1"/>
</dbReference>
<dbReference type="Pfam" id="PF05954">
    <property type="entry name" value="Phage_GPD"/>
    <property type="match status" value="1"/>
</dbReference>
<evidence type="ECO:0000256" key="1">
    <source>
        <dbReference type="ARBA" id="ARBA00004613"/>
    </source>
</evidence>
<keyword evidence="8" id="KW-1185">Reference proteome</keyword>
<dbReference type="Gene3D" id="2.40.50.230">
    <property type="entry name" value="Gp5 N-terminal domain"/>
    <property type="match status" value="1"/>
</dbReference>
<protein>
    <submittedName>
        <fullName evidence="7">Type VI secretion system tip protein VgrG</fullName>
    </submittedName>
</protein>
<dbReference type="SUPFAM" id="SSF69279">
    <property type="entry name" value="Phage tail proteins"/>
    <property type="match status" value="2"/>
</dbReference>
<dbReference type="NCBIfam" id="TIGR01646">
    <property type="entry name" value="vgr_GE"/>
    <property type="match status" value="1"/>
</dbReference>
<feature type="domain" description="Gp5/Type VI secretion system Vgr C-terminal trimerisation" evidence="6">
    <location>
        <begin position="459"/>
        <end position="542"/>
    </location>
</feature>
<dbReference type="InterPro" id="IPR006533">
    <property type="entry name" value="T6SS_Vgr_RhsGE"/>
</dbReference>
<dbReference type="RefSeq" id="WP_136935508.1">
    <property type="nucleotide sequence ID" value="NZ_SSMQ01000090.1"/>
</dbReference>
<dbReference type="PANTHER" id="PTHR32305:SF15">
    <property type="entry name" value="PROTEIN RHSA-RELATED"/>
    <property type="match status" value="1"/>
</dbReference>
<reference evidence="7 8" key="1">
    <citation type="submission" date="2019-04" db="EMBL/GenBank/DDBJ databases">
        <authorList>
            <person name="Li Y."/>
            <person name="Wang J."/>
        </authorList>
    </citation>
    <scope>NUCLEOTIDE SEQUENCE [LARGE SCALE GENOMIC DNA]</scope>
    <source>
        <strain evidence="7 8">DSM 14668</strain>
    </source>
</reference>
<dbReference type="Pfam" id="PF04717">
    <property type="entry name" value="Phage_base_V"/>
    <property type="match status" value="1"/>
</dbReference>
<evidence type="ECO:0000256" key="2">
    <source>
        <dbReference type="ARBA" id="ARBA00005558"/>
    </source>
</evidence>
<dbReference type="InterPro" id="IPR050708">
    <property type="entry name" value="T6SS_VgrG/RHS"/>
</dbReference>
<dbReference type="GO" id="GO:0005576">
    <property type="term" value="C:extracellular region"/>
    <property type="evidence" value="ECO:0007669"/>
    <property type="project" value="UniProtKB-SubCell"/>
</dbReference>